<dbReference type="AlphaFoldDB" id="A0ABD6E4M2"/>
<sequence>MFEIKAHYLTKFMVKKVVMKARLRVAIDAPLMEMQLRVAVAVELNDLGNIAYATTKEICNNEKSWTRIQMKSVKYRVYPYRMVKTIEEKGGIKKSTKIRAILFMHGESF</sequence>
<name>A0ABD6E4M2_9BILA</name>
<accession>A0ABD6E4M2</accession>
<gene>
    <name evidence="1" type="ORF">AB6A40_001194</name>
</gene>
<protein>
    <submittedName>
        <fullName evidence="1">Uncharacterized protein</fullName>
    </submittedName>
</protein>
<evidence type="ECO:0000313" key="1">
    <source>
        <dbReference type="EMBL" id="MFH4974485.1"/>
    </source>
</evidence>
<evidence type="ECO:0000313" key="2">
    <source>
        <dbReference type="Proteomes" id="UP001608902"/>
    </source>
</evidence>
<reference evidence="1 2" key="1">
    <citation type="submission" date="2024-08" db="EMBL/GenBank/DDBJ databases">
        <title>Gnathostoma spinigerum genome.</title>
        <authorList>
            <person name="Gonzalez-Bertolin B."/>
            <person name="Monzon S."/>
            <person name="Zaballos A."/>
            <person name="Jimenez P."/>
            <person name="Dekumyoy P."/>
            <person name="Varona S."/>
            <person name="Cuesta I."/>
            <person name="Sumanam S."/>
            <person name="Adisakwattana P."/>
            <person name="Gasser R.B."/>
            <person name="Hernandez-Gonzalez A."/>
            <person name="Young N.D."/>
            <person name="Perteguer M.J."/>
        </authorList>
    </citation>
    <scope>NUCLEOTIDE SEQUENCE [LARGE SCALE GENOMIC DNA]</scope>
    <source>
        <strain evidence="1">AL3</strain>
        <tissue evidence="1">Liver</tissue>
    </source>
</reference>
<keyword evidence="2" id="KW-1185">Reference proteome</keyword>
<dbReference type="EMBL" id="JBGFUD010000416">
    <property type="protein sequence ID" value="MFH4974485.1"/>
    <property type="molecule type" value="Genomic_DNA"/>
</dbReference>
<organism evidence="1 2">
    <name type="scientific">Gnathostoma spinigerum</name>
    <dbReference type="NCBI Taxonomy" id="75299"/>
    <lineage>
        <taxon>Eukaryota</taxon>
        <taxon>Metazoa</taxon>
        <taxon>Ecdysozoa</taxon>
        <taxon>Nematoda</taxon>
        <taxon>Chromadorea</taxon>
        <taxon>Rhabditida</taxon>
        <taxon>Spirurina</taxon>
        <taxon>Gnathostomatomorpha</taxon>
        <taxon>Gnathostomatoidea</taxon>
        <taxon>Gnathostomatidae</taxon>
        <taxon>Gnathostoma</taxon>
    </lineage>
</organism>
<proteinExistence type="predicted"/>
<comment type="caution">
    <text evidence="1">The sequence shown here is derived from an EMBL/GenBank/DDBJ whole genome shotgun (WGS) entry which is preliminary data.</text>
</comment>
<dbReference type="Proteomes" id="UP001608902">
    <property type="component" value="Unassembled WGS sequence"/>
</dbReference>